<keyword evidence="4" id="KW-1015">Disulfide bond</keyword>
<dbReference type="SUPFAM" id="SSF51905">
    <property type="entry name" value="FAD/NAD(P)-binding domain"/>
    <property type="match status" value="1"/>
</dbReference>
<evidence type="ECO:0000256" key="2">
    <source>
        <dbReference type="ARBA" id="ARBA00022827"/>
    </source>
</evidence>
<feature type="domain" description="FAD/NAD(P)-binding" evidence="6">
    <location>
        <begin position="7"/>
        <end position="315"/>
    </location>
</feature>
<dbReference type="GO" id="GO:0016668">
    <property type="term" value="F:oxidoreductase activity, acting on a sulfur group of donors, NAD(P) as acceptor"/>
    <property type="evidence" value="ECO:0007669"/>
    <property type="project" value="UniProtKB-ARBA"/>
</dbReference>
<dbReference type="STRING" id="1798540.A3B74_00875"/>
<evidence type="ECO:0000256" key="4">
    <source>
        <dbReference type="ARBA" id="ARBA00023157"/>
    </source>
</evidence>
<evidence type="ECO:0000313" key="8">
    <source>
        <dbReference type="Proteomes" id="UP000177165"/>
    </source>
</evidence>
<keyword evidence="3" id="KW-0560">Oxidoreductase</keyword>
<sequence length="343" mass="36589">MNVSHPYDLIIIGAGPGGCAAAVYAGRKQLKTLVITESFGGQSIVSNSIENWIGEKTISGVELAKKLEAHVRAQETVTVKTGEKVIVVREVGDMCISTLDWKKLSSVAASANAACEYEVTTDKGGVFRAKALLVASGGRRRRLDVLGEAQFDGKGVSYCSTCDAPLFRGKDVAVVGGGNAGLEACVDLFPYAKKIYLLNIGDKLGGDPITQKQVFDSSRVTVIHHAQTMEIFGETLVTGLKYQDTVSGVEKKLAAQGVFVEIGSIPNSEFVKDLVQMNKYNEIIVDHKTLATSRPGIFAAGDVTDEIYKQNNTSVGDAVSATLSAYNYLLNISKQTPAAQETV</sequence>
<name>A0A1G2AS71_9BACT</name>
<dbReference type="InterPro" id="IPR036188">
    <property type="entry name" value="FAD/NAD-bd_sf"/>
</dbReference>
<evidence type="ECO:0000313" key="7">
    <source>
        <dbReference type="EMBL" id="OGY79379.1"/>
    </source>
</evidence>
<proteinExistence type="predicted"/>
<gene>
    <name evidence="7" type="ORF">A3B74_00875</name>
</gene>
<dbReference type="InterPro" id="IPR050097">
    <property type="entry name" value="Ferredoxin-NADP_redctase_2"/>
</dbReference>
<reference evidence="7 8" key="1">
    <citation type="journal article" date="2016" name="Nat. Commun.">
        <title>Thousands of microbial genomes shed light on interconnected biogeochemical processes in an aquifer system.</title>
        <authorList>
            <person name="Anantharaman K."/>
            <person name="Brown C.T."/>
            <person name="Hug L.A."/>
            <person name="Sharon I."/>
            <person name="Castelle C.J."/>
            <person name="Probst A.J."/>
            <person name="Thomas B.C."/>
            <person name="Singh A."/>
            <person name="Wilkins M.J."/>
            <person name="Karaoz U."/>
            <person name="Brodie E.L."/>
            <person name="Williams K.H."/>
            <person name="Hubbard S.S."/>
            <person name="Banfield J.F."/>
        </authorList>
    </citation>
    <scope>NUCLEOTIDE SEQUENCE [LARGE SCALE GENOMIC DNA]</scope>
</reference>
<dbReference type="InterPro" id="IPR008255">
    <property type="entry name" value="Pyr_nucl-diS_OxRdtase_2_AS"/>
</dbReference>
<evidence type="ECO:0000256" key="3">
    <source>
        <dbReference type="ARBA" id="ARBA00023002"/>
    </source>
</evidence>
<dbReference type="InterPro" id="IPR023753">
    <property type="entry name" value="FAD/NAD-binding_dom"/>
</dbReference>
<dbReference type="Pfam" id="PF07992">
    <property type="entry name" value="Pyr_redox_2"/>
    <property type="match status" value="1"/>
</dbReference>
<keyword evidence="5" id="KW-0676">Redox-active center</keyword>
<organism evidence="7 8">
    <name type="scientific">Candidatus Kerfeldbacteria bacterium RIFCSPHIGHO2_02_FULL_42_14</name>
    <dbReference type="NCBI Taxonomy" id="1798540"/>
    <lineage>
        <taxon>Bacteria</taxon>
        <taxon>Candidatus Kerfeldiibacteriota</taxon>
    </lineage>
</organism>
<accession>A0A1G2AS71</accession>
<dbReference type="Gene3D" id="3.50.50.60">
    <property type="entry name" value="FAD/NAD(P)-binding domain"/>
    <property type="match status" value="2"/>
</dbReference>
<keyword evidence="2" id="KW-0274">FAD</keyword>
<evidence type="ECO:0000256" key="5">
    <source>
        <dbReference type="ARBA" id="ARBA00023284"/>
    </source>
</evidence>
<comment type="caution">
    <text evidence="7">The sequence shown here is derived from an EMBL/GenBank/DDBJ whole genome shotgun (WGS) entry which is preliminary data.</text>
</comment>
<dbReference type="EMBL" id="MHKB01000009">
    <property type="protein sequence ID" value="OGY79379.1"/>
    <property type="molecule type" value="Genomic_DNA"/>
</dbReference>
<dbReference type="PROSITE" id="PS00573">
    <property type="entry name" value="PYRIDINE_REDOX_2"/>
    <property type="match status" value="1"/>
</dbReference>
<dbReference type="AlphaFoldDB" id="A0A1G2AS71"/>
<dbReference type="Proteomes" id="UP000177165">
    <property type="component" value="Unassembled WGS sequence"/>
</dbReference>
<evidence type="ECO:0000256" key="1">
    <source>
        <dbReference type="ARBA" id="ARBA00022630"/>
    </source>
</evidence>
<dbReference type="PANTHER" id="PTHR48105">
    <property type="entry name" value="THIOREDOXIN REDUCTASE 1-RELATED-RELATED"/>
    <property type="match status" value="1"/>
</dbReference>
<keyword evidence="1" id="KW-0285">Flavoprotein</keyword>
<evidence type="ECO:0000259" key="6">
    <source>
        <dbReference type="Pfam" id="PF07992"/>
    </source>
</evidence>
<dbReference type="PRINTS" id="PR00368">
    <property type="entry name" value="FADPNR"/>
</dbReference>
<protein>
    <recommendedName>
        <fullName evidence="6">FAD/NAD(P)-binding domain-containing protein</fullName>
    </recommendedName>
</protein>
<dbReference type="PRINTS" id="PR00469">
    <property type="entry name" value="PNDRDTASEII"/>
</dbReference>